<dbReference type="GO" id="GO:0071013">
    <property type="term" value="C:catalytic step 2 spliceosome"/>
    <property type="evidence" value="ECO:0007669"/>
    <property type="project" value="TreeGrafter"/>
</dbReference>
<keyword evidence="2" id="KW-0677">Repeat</keyword>
<name>A0A507FD09_9FUNG</name>
<dbReference type="PRINTS" id="PR00320">
    <property type="entry name" value="GPROTEINBRPT"/>
</dbReference>
<evidence type="ECO:0000313" key="6">
    <source>
        <dbReference type="Proteomes" id="UP000320333"/>
    </source>
</evidence>
<dbReference type="InterPro" id="IPR045241">
    <property type="entry name" value="Prp46/PLRG1-like"/>
</dbReference>
<proteinExistence type="inferred from homology"/>
<dbReference type="InterPro" id="IPR015943">
    <property type="entry name" value="WD40/YVTN_repeat-like_dom_sf"/>
</dbReference>
<dbReference type="SMART" id="SM00320">
    <property type="entry name" value="WD40"/>
    <property type="match status" value="7"/>
</dbReference>
<dbReference type="PROSITE" id="PS50294">
    <property type="entry name" value="WD_REPEATS_REGION"/>
    <property type="match status" value="5"/>
</dbReference>
<sequence length="497" mass="53867">MTPESVAVHVGADTASAHIGPAQPVHVDASALLAHSTLTTQARFAANYSALELDPATDADTARSQRTKLAAKILDEWTHVRELPPAVAAQVAQAAKAAKAAREKQKSADQDAPKSALGSMIDNIASANSDSSNSNNSAVAIRSKLGLPTFDSSQDSVTALVRIKESRKVPKPEWHAPWKLMRVISGHLGWVRSIAVDPGNEWFATGAGDRVIKIWDLATGTLKLSLTGHIASVRGLAVSPRHPYLFSCGEDKMIKCWDLEYNKVIRHYHGHLSGIYCMSLHPSLDVLVTGGRDATGRVWDIRTKNQIFALTGHSGTIADVKTQEADPQIITASSDATVKLWDLAAGKSTCTLTNHKKSVRALAINPNEYTFASASTDNIKQWKCPRGEFIQNLAGHNSIVNTLAINQDNVMFSGGDNGSMYFWDFKTGYNFQTAEAAAQPGSLDSENGIFCSSFDRTGLRLITGEGDKTVKIWKEDERATPETHPVVFKPDIVKPKY</sequence>
<dbReference type="InterPro" id="IPR036322">
    <property type="entry name" value="WD40_repeat_dom_sf"/>
</dbReference>
<dbReference type="Pfam" id="PF00400">
    <property type="entry name" value="WD40"/>
    <property type="match status" value="7"/>
</dbReference>
<dbReference type="PANTHER" id="PTHR19923:SF0">
    <property type="entry name" value="PLEIOTROPIC REGULATOR 1"/>
    <property type="match status" value="1"/>
</dbReference>
<dbReference type="CDD" id="cd00200">
    <property type="entry name" value="WD40"/>
    <property type="match status" value="1"/>
</dbReference>
<dbReference type="InterPro" id="IPR001680">
    <property type="entry name" value="WD40_rpt"/>
</dbReference>
<dbReference type="PROSITE" id="PS00678">
    <property type="entry name" value="WD_REPEATS_1"/>
    <property type="match status" value="2"/>
</dbReference>
<dbReference type="GO" id="GO:0071011">
    <property type="term" value="C:precatalytic spliceosome"/>
    <property type="evidence" value="ECO:0007669"/>
    <property type="project" value="TreeGrafter"/>
</dbReference>
<evidence type="ECO:0000256" key="1">
    <source>
        <dbReference type="ARBA" id="ARBA00022574"/>
    </source>
</evidence>
<dbReference type="OrthoDB" id="10256122at2759"/>
<dbReference type="PANTHER" id="PTHR19923">
    <property type="entry name" value="WD40 REPEAT PROTEINPRL1/PRL2-RELATED"/>
    <property type="match status" value="1"/>
</dbReference>
<organism evidence="5 6">
    <name type="scientific">Chytriomyces confervae</name>
    <dbReference type="NCBI Taxonomy" id="246404"/>
    <lineage>
        <taxon>Eukaryota</taxon>
        <taxon>Fungi</taxon>
        <taxon>Fungi incertae sedis</taxon>
        <taxon>Chytridiomycota</taxon>
        <taxon>Chytridiomycota incertae sedis</taxon>
        <taxon>Chytridiomycetes</taxon>
        <taxon>Chytridiales</taxon>
        <taxon>Chytriomycetaceae</taxon>
        <taxon>Chytriomyces</taxon>
    </lineage>
</organism>
<protein>
    <submittedName>
        <fullName evidence="5">Uncharacterized protein</fullName>
    </submittedName>
</protein>
<dbReference type="AlphaFoldDB" id="A0A507FD09"/>
<keyword evidence="1 4" id="KW-0853">WD repeat</keyword>
<dbReference type="EMBL" id="QEAP01000174">
    <property type="protein sequence ID" value="TPX73625.1"/>
    <property type="molecule type" value="Genomic_DNA"/>
</dbReference>
<feature type="repeat" description="WD" evidence="4">
    <location>
        <begin position="184"/>
        <end position="225"/>
    </location>
</feature>
<feature type="repeat" description="WD" evidence="4">
    <location>
        <begin position="393"/>
        <end position="433"/>
    </location>
</feature>
<feature type="repeat" description="WD" evidence="4">
    <location>
        <begin position="310"/>
        <end position="351"/>
    </location>
</feature>
<dbReference type="STRING" id="246404.A0A507FD09"/>
<evidence type="ECO:0000256" key="2">
    <source>
        <dbReference type="ARBA" id="ARBA00022737"/>
    </source>
</evidence>
<reference evidence="5 6" key="1">
    <citation type="journal article" date="2019" name="Sci. Rep.">
        <title>Comparative genomics of chytrid fungi reveal insights into the obligate biotrophic and pathogenic lifestyle of Synchytrium endobioticum.</title>
        <authorList>
            <person name="van de Vossenberg B.T.L.H."/>
            <person name="Warris S."/>
            <person name="Nguyen H.D.T."/>
            <person name="van Gent-Pelzer M.P.E."/>
            <person name="Joly D.L."/>
            <person name="van de Geest H.C."/>
            <person name="Bonants P.J.M."/>
            <person name="Smith D.S."/>
            <person name="Levesque C.A."/>
            <person name="van der Lee T.A.J."/>
        </authorList>
    </citation>
    <scope>NUCLEOTIDE SEQUENCE [LARGE SCALE GENOMIC DNA]</scope>
    <source>
        <strain evidence="5 6">CBS 675.73</strain>
    </source>
</reference>
<gene>
    <name evidence="5" type="ORF">CcCBS67573_g05100</name>
</gene>
<dbReference type="PROSITE" id="PS50082">
    <property type="entry name" value="WD_REPEATS_2"/>
    <property type="match status" value="5"/>
</dbReference>
<dbReference type="Proteomes" id="UP000320333">
    <property type="component" value="Unassembled WGS sequence"/>
</dbReference>
<evidence type="ECO:0000313" key="5">
    <source>
        <dbReference type="EMBL" id="TPX73625.1"/>
    </source>
</evidence>
<feature type="repeat" description="WD" evidence="4">
    <location>
        <begin position="226"/>
        <end position="267"/>
    </location>
</feature>
<dbReference type="GO" id="GO:0000398">
    <property type="term" value="P:mRNA splicing, via spliceosome"/>
    <property type="evidence" value="ECO:0007669"/>
    <property type="project" value="InterPro"/>
</dbReference>
<feature type="repeat" description="WD" evidence="4">
    <location>
        <begin position="268"/>
        <end position="309"/>
    </location>
</feature>
<dbReference type="FunFam" id="2.130.10.10:FF:000012">
    <property type="entry name" value="Putative pleiotropic regulator 1"/>
    <property type="match status" value="1"/>
</dbReference>
<evidence type="ECO:0000256" key="3">
    <source>
        <dbReference type="ARBA" id="ARBA00025726"/>
    </source>
</evidence>
<evidence type="ECO:0000256" key="4">
    <source>
        <dbReference type="PROSITE-ProRule" id="PRU00221"/>
    </source>
</evidence>
<dbReference type="InterPro" id="IPR020472">
    <property type="entry name" value="WD40_PAC1"/>
</dbReference>
<accession>A0A507FD09</accession>
<dbReference type="Gene3D" id="2.130.10.10">
    <property type="entry name" value="YVTN repeat-like/Quinoprotein amine dehydrogenase"/>
    <property type="match status" value="1"/>
</dbReference>
<dbReference type="InterPro" id="IPR019775">
    <property type="entry name" value="WD40_repeat_CS"/>
</dbReference>
<keyword evidence="6" id="KW-1185">Reference proteome</keyword>
<comment type="caution">
    <text evidence="5">The sequence shown here is derived from an EMBL/GenBank/DDBJ whole genome shotgun (WGS) entry which is preliminary data.</text>
</comment>
<dbReference type="GO" id="GO:0000974">
    <property type="term" value="C:Prp19 complex"/>
    <property type="evidence" value="ECO:0007669"/>
    <property type="project" value="TreeGrafter"/>
</dbReference>
<dbReference type="SUPFAM" id="SSF50978">
    <property type="entry name" value="WD40 repeat-like"/>
    <property type="match status" value="1"/>
</dbReference>
<comment type="similarity">
    <text evidence="3">Belongs to the WD repeat PRL1/PRL2 family.</text>
</comment>